<gene>
    <name evidence="5" type="ORF">ABU614_00465</name>
</gene>
<dbReference type="EMBL" id="CP159925">
    <property type="protein sequence ID" value="XCO75311.1"/>
    <property type="molecule type" value="Genomic_DNA"/>
</dbReference>
<dbReference type="AlphaFoldDB" id="A0AAU8MSY0"/>
<evidence type="ECO:0000256" key="2">
    <source>
        <dbReference type="SAM" id="MobiDB-lite"/>
    </source>
</evidence>
<evidence type="ECO:0000259" key="4">
    <source>
        <dbReference type="PROSITE" id="PS51857"/>
    </source>
</evidence>
<evidence type="ECO:0000256" key="3">
    <source>
        <dbReference type="SAM" id="Phobius"/>
    </source>
</evidence>
<dbReference type="Gene3D" id="2.40.50.140">
    <property type="entry name" value="Nucleic acid-binding proteins"/>
    <property type="match status" value="1"/>
</dbReference>
<dbReference type="RefSeq" id="WP_363798217.1">
    <property type="nucleotide sequence ID" value="NZ_CP159925.1"/>
</dbReference>
<keyword evidence="3" id="KW-1133">Transmembrane helix</keyword>
<evidence type="ECO:0000313" key="5">
    <source>
        <dbReference type="EMBL" id="XCO75311.1"/>
    </source>
</evidence>
<dbReference type="InterPro" id="IPR052069">
    <property type="entry name" value="Ca-reg_mRNA-binding_domain"/>
</dbReference>
<dbReference type="InterPro" id="IPR002059">
    <property type="entry name" value="CSP_DNA-bd"/>
</dbReference>
<dbReference type="Pfam" id="PF05901">
    <property type="entry name" value="Excalibur"/>
    <property type="match status" value="1"/>
</dbReference>
<dbReference type="GO" id="GO:0043488">
    <property type="term" value="P:regulation of mRNA stability"/>
    <property type="evidence" value="ECO:0007669"/>
    <property type="project" value="TreeGrafter"/>
</dbReference>
<accession>A0AAU8MSY0</accession>
<dbReference type="Pfam" id="PF00313">
    <property type="entry name" value="CSD"/>
    <property type="match status" value="1"/>
</dbReference>
<dbReference type="PROSITE" id="PS51857">
    <property type="entry name" value="CSD_2"/>
    <property type="match status" value="1"/>
</dbReference>
<feature type="compositionally biased region" description="Basic residues" evidence="2">
    <location>
        <begin position="80"/>
        <end position="92"/>
    </location>
</feature>
<dbReference type="GO" id="GO:0003730">
    <property type="term" value="F:mRNA 3'-UTR binding"/>
    <property type="evidence" value="ECO:0007669"/>
    <property type="project" value="TreeGrafter"/>
</dbReference>
<name>A0AAU8MSY0_9GAMM</name>
<feature type="transmembrane region" description="Helical" evidence="3">
    <location>
        <begin position="94"/>
        <end position="112"/>
    </location>
</feature>
<dbReference type="InterPro" id="IPR008613">
    <property type="entry name" value="Excalibur_Ca-bd_domain"/>
</dbReference>
<dbReference type="SMART" id="SM00357">
    <property type="entry name" value="CSP"/>
    <property type="match status" value="1"/>
</dbReference>
<dbReference type="GO" id="GO:0005829">
    <property type="term" value="C:cytosol"/>
    <property type="evidence" value="ECO:0007669"/>
    <property type="project" value="UniProtKB-ARBA"/>
</dbReference>
<evidence type="ECO:0000256" key="1">
    <source>
        <dbReference type="ARBA" id="ARBA00022553"/>
    </source>
</evidence>
<feature type="region of interest" description="Disordered" evidence="2">
    <location>
        <begin position="56"/>
        <end position="92"/>
    </location>
</feature>
<protein>
    <submittedName>
        <fullName evidence="5">Cold shock domain-containing protein</fullName>
    </submittedName>
</protein>
<organism evidence="5">
    <name type="scientific">Lysobacter firmicutimachus</name>
    <dbReference type="NCBI Taxonomy" id="1792846"/>
    <lineage>
        <taxon>Bacteria</taxon>
        <taxon>Pseudomonadati</taxon>
        <taxon>Pseudomonadota</taxon>
        <taxon>Gammaproteobacteria</taxon>
        <taxon>Lysobacterales</taxon>
        <taxon>Lysobacteraceae</taxon>
        <taxon>Lysobacter</taxon>
    </lineage>
</organism>
<dbReference type="PANTHER" id="PTHR12962">
    <property type="entry name" value="CALCIUM-REGULATED HEAT STABLE PROTEIN CRHSP-24-RELATED"/>
    <property type="match status" value="1"/>
</dbReference>
<dbReference type="SUPFAM" id="SSF50249">
    <property type="entry name" value="Nucleic acid-binding proteins"/>
    <property type="match status" value="1"/>
</dbReference>
<dbReference type="InterPro" id="IPR012340">
    <property type="entry name" value="NA-bd_OB-fold"/>
</dbReference>
<keyword evidence="1" id="KW-0597">Phosphoprotein</keyword>
<feature type="domain" description="CSD" evidence="4">
    <location>
        <begin position="6"/>
        <end position="71"/>
    </location>
</feature>
<keyword evidence="3" id="KW-0812">Transmembrane</keyword>
<reference evidence="5" key="1">
    <citation type="submission" date="2024-06" db="EMBL/GenBank/DDBJ databases">
        <authorList>
            <person name="Li S."/>
        </authorList>
    </citation>
    <scope>NUCLEOTIDE SEQUENCE</scope>
    <source>
        <strain evidence="5">SR10</strain>
    </source>
</reference>
<proteinExistence type="predicted"/>
<sequence length="187" mass="20657">MDTGKRVSGTLVRWNDDRGYGFLAPDGGGPQVFMHVSALAPGSPRPLLNERFTFESVRDTQGKHSATRVRRPNERPHARSDRHRRSSERRGRRSWGPALFGLVAIGGIVGYAQGLIDIAPRTDAIVGAMPAWIPISRPAPARYRCDGRTHCSQMTSCAEARYFLAHCPNVKMDGNGDGDPCEQQWCN</sequence>
<keyword evidence="3" id="KW-0472">Membrane</keyword>
<dbReference type="PANTHER" id="PTHR12962:SF1">
    <property type="entry name" value="COLD SHOCK DOMAIN-CONTAINING PROTEIN CG9705"/>
    <property type="match status" value="1"/>
</dbReference>
<dbReference type="InterPro" id="IPR011129">
    <property type="entry name" value="CSD"/>
</dbReference>